<dbReference type="GO" id="GO:0003735">
    <property type="term" value="F:structural constituent of ribosome"/>
    <property type="evidence" value="ECO:0007669"/>
    <property type="project" value="InterPro"/>
</dbReference>
<dbReference type="InterPro" id="IPR036967">
    <property type="entry name" value="Ribosomal_uS11_sf"/>
</dbReference>
<evidence type="ECO:0000256" key="4">
    <source>
        <dbReference type="ARBA" id="ARBA00023274"/>
    </source>
</evidence>
<comment type="subcellular location">
    <subcellularLocation>
        <location evidence="1">Plastid</location>
        <location evidence="1">Chloroplast</location>
    </subcellularLocation>
</comment>
<dbReference type="Pfam" id="PF00411">
    <property type="entry name" value="Ribosomal_S11"/>
    <property type="match status" value="1"/>
</dbReference>
<dbReference type="InterPro" id="IPR001971">
    <property type="entry name" value="Ribosomal_uS11"/>
</dbReference>
<reference evidence="5" key="1">
    <citation type="submission" date="2020-11" db="EMBL/GenBank/DDBJ databases">
        <title>Pseudo-nitzschia pungens mitochondrial genome.</title>
        <authorList>
            <person name="Chen Y."/>
            <person name="Wang Y."/>
            <person name="Liu K."/>
            <person name="Chen N."/>
        </authorList>
    </citation>
    <scope>NUCLEOTIDE SEQUENCE</scope>
    <source>
        <strain evidence="5">CNS00141</strain>
    </source>
</reference>
<name>A0A7T8ILW0_9STRA</name>
<keyword evidence="5" id="KW-0496">Mitochondrion</keyword>
<evidence type="ECO:0000256" key="3">
    <source>
        <dbReference type="ARBA" id="ARBA00022980"/>
    </source>
</evidence>
<dbReference type="EMBL" id="MW256714">
    <property type="protein sequence ID" value="QQO80609.1"/>
    <property type="molecule type" value="Genomic_DNA"/>
</dbReference>
<keyword evidence="4" id="KW-0687">Ribonucleoprotein</keyword>
<sequence>MTLSNTLFNNLTNKLKLETSLLQKEKSYVKNLLNQATYLKKLKESDSKNLNVKKFITHNDKETNLQDFVIAYIVSISFLKANTTIHVSDTQGNLKLFYSAGSVELSGKQKRKRRIAVSKLISLVLKKATFLGQKPVALHLNNVNFYKNLIVRKLKRNLYIKIIKILNQTPYNGCRKKKLRRKKYTKRFK</sequence>
<gene>
    <name evidence="5" type="primary">rps11</name>
</gene>
<accession>A0A7T8ILW0</accession>
<dbReference type="GO" id="GO:1990904">
    <property type="term" value="C:ribonucleoprotein complex"/>
    <property type="evidence" value="ECO:0007669"/>
    <property type="project" value="UniProtKB-KW"/>
</dbReference>
<evidence type="ECO:0000256" key="1">
    <source>
        <dbReference type="ARBA" id="ARBA00004229"/>
    </source>
</evidence>
<keyword evidence="3 5" id="KW-0689">Ribosomal protein</keyword>
<evidence type="ECO:0000313" key="5">
    <source>
        <dbReference type="EMBL" id="QQO80609.1"/>
    </source>
</evidence>
<dbReference type="GO" id="GO:0009507">
    <property type="term" value="C:chloroplast"/>
    <property type="evidence" value="ECO:0007669"/>
    <property type="project" value="UniProtKB-SubCell"/>
</dbReference>
<dbReference type="SUPFAM" id="SSF53137">
    <property type="entry name" value="Translational machinery components"/>
    <property type="match status" value="1"/>
</dbReference>
<evidence type="ECO:0000256" key="2">
    <source>
        <dbReference type="ARBA" id="ARBA00006194"/>
    </source>
</evidence>
<organism evidence="5">
    <name type="scientific">Pseudo-nitzschia pungens</name>
    <dbReference type="NCBI Taxonomy" id="37318"/>
    <lineage>
        <taxon>Eukaryota</taxon>
        <taxon>Sar</taxon>
        <taxon>Stramenopiles</taxon>
        <taxon>Ochrophyta</taxon>
        <taxon>Bacillariophyta</taxon>
        <taxon>Bacillariophyceae</taxon>
        <taxon>Bacillariophycidae</taxon>
        <taxon>Bacillariales</taxon>
        <taxon>Bacillariaceae</taxon>
        <taxon>Pseudo-nitzschia</taxon>
    </lineage>
</organism>
<comment type="similarity">
    <text evidence="2">Belongs to the universal ribosomal protein uS11 family.</text>
</comment>
<protein>
    <submittedName>
        <fullName evidence="5">Ribosomal protein S11</fullName>
    </submittedName>
</protein>
<geneLocation type="mitochondrion" evidence="5"/>
<dbReference type="GO" id="GO:0005840">
    <property type="term" value="C:ribosome"/>
    <property type="evidence" value="ECO:0007669"/>
    <property type="project" value="UniProtKB-KW"/>
</dbReference>
<dbReference type="GO" id="GO:0006412">
    <property type="term" value="P:translation"/>
    <property type="evidence" value="ECO:0007669"/>
    <property type="project" value="InterPro"/>
</dbReference>
<proteinExistence type="inferred from homology"/>
<dbReference type="AlphaFoldDB" id="A0A7T8ILW0"/>
<dbReference type="HAMAP" id="MF_01310">
    <property type="entry name" value="Ribosomal_uS11"/>
    <property type="match status" value="1"/>
</dbReference>
<dbReference type="Gene3D" id="3.30.420.80">
    <property type="entry name" value="Ribosomal protein S11"/>
    <property type="match status" value="1"/>
</dbReference>